<keyword evidence="5 9" id="KW-0798">TonB box</keyword>
<dbReference type="InterPro" id="IPR008969">
    <property type="entry name" value="CarboxyPept-like_regulatory"/>
</dbReference>
<evidence type="ECO:0000256" key="4">
    <source>
        <dbReference type="ARBA" id="ARBA00022692"/>
    </source>
</evidence>
<dbReference type="PANTHER" id="PTHR30069:SF40">
    <property type="entry name" value="TONB-DEPENDENT RECEPTOR NMB0964-RELATED"/>
    <property type="match status" value="1"/>
</dbReference>
<comment type="subcellular location">
    <subcellularLocation>
        <location evidence="1 8">Cell outer membrane</location>
        <topology evidence="1 8">Multi-pass membrane protein</topology>
    </subcellularLocation>
</comment>
<keyword evidence="4 8" id="KW-0812">Transmembrane</keyword>
<evidence type="ECO:0000256" key="2">
    <source>
        <dbReference type="ARBA" id="ARBA00022448"/>
    </source>
</evidence>
<dbReference type="InterPro" id="IPR039426">
    <property type="entry name" value="TonB-dep_rcpt-like"/>
</dbReference>
<dbReference type="PATRIC" id="fig|187330.3.peg.4200"/>
<keyword evidence="14" id="KW-1185">Reference proteome</keyword>
<evidence type="ECO:0000256" key="9">
    <source>
        <dbReference type="RuleBase" id="RU003357"/>
    </source>
</evidence>
<dbReference type="InterPro" id="IPR000531">
    <property type="entry name" value="Beta-barrel_TonB"/>
</dbReference>
<dbReference type="InterPro" id="IPR036942">
    <property type="entry name" value="Beta-barrel_TonB_sf"/>
</dbReference>
<keyword evidence="13" id="KW-0675">Receptor</keyword>
<feature type="domain" description="TonB-dependent receptor plug" evidence="12">
    <location>
        <begin position="117"/>
        <end position="222"/>
    </location>
</feature>
<comment type="similarity">
    <text evidence="8 9">Belongs to the TonB-dependent receptor family.</text>
</comment>
<organism evidence="13 14">
    <name type="scientific">Pseudoalteromonas porphyrae</name>
    <dbReference type="NCBI Taxonomy" id="187330"/>
    <lineage>
        <taxon>Bacteria</taxon>
        <taxon>Pseudomonadati</taxon>
        <taxon>Pseudomonadota</taxon>
        <taxon>Gammaproteobacteria</taxon>
        <taxon>Alteromonadales</taxon>
        <taxon>Pseudoalteromonadaceae</taxon>
        <taxon>Pseudoalteromonas</taxon>
    </lineage>
</organism>
<evidence type="ECO:0000256" key="3">
    <source>
        <dbReference type="ARBA" id="ARBA00022452"/>
    </source>
</evidence>
<feature type="chain" id="PRO_5005870497" evidence="10">
    <location>
        <begin position="22"/>
        <end position="804"/>
    </location>
</feature>
<evidence type="ECO:0000256" key="8">
    <source>
        <dbReference type="PROSITE-ProRule" id="PRU01360"/>
    </source>
</evidence>
<evidence type="ECO:0000256" key="1">
    <source>
        <dbReference type="ARBA" id="ARBA00004571"/>
    </source>
</evidence>
<dbReference type="Gene3D" id="2.170.130.10">
    <property type="entry name" value="TonB-dependent receptor, plug domain"/>
    <property type="match status" value="1"/>
</dbReference>
<feature type="signal peptide" evidence="10">
    <location>
        <begin position="1"/>
        <end position="21"/>
    </location>
</feature>
<dbReference type="PROSITE" id="PS52016">
    <property type="entry name" value="TONB_DEPENDENT_REC_3"/>
    <property type="match status" value="1"/>
</dbReference>
<dbReference type="InterPro" id="IPR037066">
    <property type="entry name" value="Plug_dom_sf"/>
</dbReference>
<dbReference type="GO" id="GO:0009279">
    <property type="term" value="C:cell outer membrane"/>
    <property type="evidence" value="ECO:0007669"/>
    <property type="project" value="UniProtKB-SubCell"/>
</dbReference>
<dbReference type="Pfam" id="PF13620">
    <property type="entry name" value="CarboxypepD_reg"/>
    <property type="match status" value="1"/>
</dbReference>
<evidence type="ECO:0000256" key="5">
    <source>
        <dbReference type="ARBA" id="ARBA00023077"/>
    </source>
</evidence>
<dbReference type="GO" id="GO:0044718">
    <property type="term" value="P:siderophore transmembrane transport"/>
    <property type="evidence" value="ECO:0007669"/>
    <property type="project" value="TreeGrafter"/>
</dbReference>
<evidence type="ECO:0000256" key="10">
    <source>
        <dbReference type="SAM" id="SignalP"/>
    </source>
</evidence>
<dbReference type="EMBL" id="LHPH01000010">
    <property type="protein sequence ID" value="KPH63095.1"/>
    <property type="molecule type" value="Genomic_DNA"/>
</dbReference>
<dbReference type="Proteomes" id="UP000037848">
    <property type="component" value="Unassembled WGS sequence"/>
</dbReference>
<protein>
    <submittedName>
        <fullName evidence="13">TonB-dependent receptor</fullName>
    </submittedName>
</protein>
<dbReference type="Pfam" id="PF07715">
    <property type="entry name" value="Plug"/>
    <property type="match status" value="1"/>
</dbReference>
<comment type="caution">
    <text evidence="13">The sequence shown here is derived from an EMBL/GenBank/DDBJ whole genome shotgun (WGS) entry which is preliminary data.</text>
</comment>
<proteinExistence type="inferred from homology"/>
<keyword evidence="7 8" id="KW-0998">Cell outer membrane</keyword>
<dbReference type="SUPFAM" id="SSF49464">
    <property type="entry name" value="Carboxypeptidase regulatory domain-like"/>
    <property type="match status" value="1"/>
</dbReference>
<keyword evidence="6 8" id="KW-0472">Membrane</keyword>
<evidence type="ECO:0000313" key="14">
    <source>
        <dbReference type="Proteomes" id="UP000037848"/>
    </source>
</evidence>
<dbReference type="Gene3D" id="2.60.40.1120">
    <property type="entry name" value="Carboxypeptidase-like, regulatory domain"/>
    <property type="match status" value="1"/>
</dbReference>
<dbReference type="STRING" id="187330.AMS58_14850"/>
<keyword evidence="2 8" id="KW-0813">Transport</keyword>
<dbReference type="Pfam" id="PF00593">
    <property type="entry name" value="TonB_dep_Rec_b-barrel"/>
    <property type="match status" value="1"/>
</dbReference>
<dbReference type="SUPFAM" id="SSF56935">
    <property type="entry name" value="Porins"/>
    <property type="match status" value="1"/>
</dbReference>
<evidence type="ECO:0000259" key="12">
    <source>
        <dbReference type="Pfam" id="PF07715"/>
    </source>
</evidence>
<evidence type="ECO:0000313" key="13">
    <source>
        <dbReference type="EMBL" id="KPH63095.1"/>
    </source>
</evidence>
<evidence type="ECO:0000256" key="6">
    <source>
        <dbReference type="ARBA" id="ARBA00023136"/>
    </source>
</evidence>
<dbReference type="InterPro" id="IPR012910">
    <property type="entry name" value="Plug_dom"/>
</dbReference>
<evidence type="ECO:0000256" key="7">
    <source>
        <dbReference type="ARBA" id="ARBA00023237"/>
    </source>
</evidence>
<gene>
    <name evidence="13" type="ORF">ADS77_10430</name>
</gene>
<feature type="domain" description="TonB-dependent receptor-like beta-barrel" evidence="11">
    <location>
        <begin position="342"/>
        <end position="773"/>
    </location>
</feature>
<name>A0A0N1EP43_9GAMM</name>
<dbReference type="PANTHER" id="PTHR30069">
    <property type="entry name" value="TONB-DEPENDENT OUTER MEMBRANE RECEPTOR"/>
    <property type="match status" value="1"/>
</dbReference>
<dbReference type="AlphaFoldDB" id="A0A0N1EP43"/>
<accession>A0A0N1EP43</accession>
<dbReference type="GO" id="GO:0015344">
    <property type="term" value="F:siderophore uptake transmembrane transporter activity"/>
    <property type="evidence" value="ECO:0007669"/>
    <property type="project" value="TreeGrafter"/>
</dbReference>
<dbReference type="Gene3D" id="2.40.170.20">
    <property type="entry name" value="TonB-dependent receptor, beta-barrel domain"/>
    <property type="match status" value="1"/>
</dbReference>
<dbReference type="OrthoDB" id="9795928at2"/>
<keyword evidence="3 8" id="KW-1134">Transmembrane beta strand</keyword>
<evidence type="ECO:0000259" key="11">
    <source>
        <dbReference type="Pfam" id="PF00593"/>
    </source>
</evidence>
<reference evidence="13 14" key="1">
    <citation type="submission" date="2015-08" db="EMBL/GenBank/DDBJ databases">
        <title>Draft Genome Sequence of Pseudoalteromonas porphyrae UCD-SED14.</title>
        <authorList>
            <person name="Coil D.A."/>
            <person name="Jospin G."/>
            <person name="Lee R.D."/>
            <person name="Eisen J.A."/>
        </authorList>
    </citation>
    <scope>NUCLEOTIDE SEQUENCE [LARGE SCALE GENOMIC DNA]</scope>
    <source>
        <strain evidence="13 14">UCD-SED14</strain>
    </source>
</reference>
<sequence length="804" mass="88409">MKRRSQLAVLIAALLPASVLAKSIEGVVLNKQGNVVANATVEVEGSDIKVTTDANGKFVITGLKDGLKELHVVAPGYAHLHRDITLNTSDSQSVAFNLERSPIEVIDIEATPIHMSAMESASPVSVLSGEKLRREQAATLGDSLERLPGVNTNFHAKVASTPIIRGLSGPRVLITQNGLDVSDVSRVGPDHSVASEASTAQQIEVLRGPATLFYGSGAIGGVVNVVDNRVPTDSSTRGEWNVEHNSVDDQTVASFNATTGTDSFAFYADAFWREANDYEIPVAAELAHDDHDHAEHHSDYVVKNSNEESDGFTVGASYLFDQGFIGLAIEQFNRQYGIPGHSHGGEDEHSDEEESVFADLEQTKVQLLGEYNLDSKWLNKINLRAGFTDYEHAEIEHGSVGTTFKNETNELRVDILHNQFNEWNGGISFHYKQSDDEAQGSEAFTPPSQTQSYAIALMEERHFGDFLVQLGGRAERVTIDADNVLLPSIDAHAHDDVGGHDDHDHGHDEHSNATRVFDAKHEFTPVSLSAGVVWDFAPSYNLGLSLSRSERAPSASELLSFGPHIGTATYEVGALFDIHEDGHLGLSDHTIDLETANNIDLTFRKTQGDIGFIFNAFYNQVDNYYYQVETGLYAESGHDHGDDHDHGDEHDHSSELPVYLFKTDDVTLHGFEAQVAWQLTDEFKLELFSDYVRARLDSGGNLPRTPPLRFGTEFSYQTEKLSAHIHATRYQEQDRTAPEETATDGYTLVNASISYDLSVLNQDLSLYLRGTNLTNTEARVHSSFLKNIAPRPGRSFALGIRGYF</sequence>
<dbReference type="RefSeq" id="WP_054454304.1">
    <property type="nucleotide sequence ID" value="NZ_LHPH01000010.1"/>
</dbReference>
<keyword evidence="10" id="KW-0732">Signal</keyword>